<protein>
    <submittedName>
        <fullName evidence="9">Cytochrome P450 2J2-like</fullName>
    </submittedName>
</protein>
<evidence type="ECO:0000256" key="3">
    <source>
        <dbReference type="ARBA" id="ARBA00022617"/>
    </source>
</evidence>
<dbReference type="PANTHER" id="PTHR24300:SF134">
    <property type="entry name" value="CYTOCHROME P450, FAMILY 2, SUBFAMILY AB, POLYPEPTIDE 2-RELATED"/>
    <property type="match status" value="1"/>
</dbReference>
<comment type="similarity">
    <text evidence="2 6">Belongs to the cytochrome P450 family.</text>
</comment>
<dbReference type="PANTHER" id="PTHR24300">
    <property type="entry name" value="CYTOCHROME P450 508A4-RELATED"/>
    <property type="match status" value="1"/>
</dbReference>
<evidence type="ECO:0000256" key="1">
    <source>
        <dbReference type="ARBA" id="ARBA00001971"/>
    </source>
</evidence>
<evidence type="ECO:0000313" key="8">
    <source>
        <dbReference type="Proteomes" id="UP000694871"/>
    </source>
</evidence>
<evidence type="ECO:0000256" key="7">
    <source>
        <dbReference type="SAM" id="SignalP"/>
    </source>
</evidence>
<dbReference type="InterPro" id="IPR017972">
    <property type="entry name" value="Cyt_P450_CS"/>
</dbReference>
<dbReference type="InterPro" id="IPR001128">
    <property type="entry name" value="Cyt_P450"/>
</dbReference>
<dbReference type="PRINTS" id="PR00385">
    <property type="entry name" value="P450"/>
</dbReference>
<gene>
    <name evidence="9" type="primary">LOC107114908</name>
</gene>
<dbReference type="InterPro" id="IPR002401">
    <property type="entry name" value="Cyt_P450_E_grp-I"/>
</dbReference>
<dbReference type="PROSITE" id="PS00086">
    <property type="entry name" value="CYTOCHROME_P450"/>
    <property type="match status" value="1"/>
</dbReference>
<name>A0ABM1KE62_GEKJA</name>
<dbReference type="InterPro" id="IPR036396">
    <property type="entry name" value="Cyt_P450_sf"/>
</dbReference>
<dbReference type="Gene3D" id="1.10.630.10">
    <property type="entry name" value="Cytochrome P450"/>
    <property type="match status" value="1"/>
</dbReference>
<dbReference type="Pfam" id="PF00067">
    <property type="entry name" value="p450"/>
    <property type="match status" value="1"/>
</dbReference>
<proteinExistence type="inferred from homology"/>
<organism evidence="8 9">
    <name type="scientific">Gekko japonicus</name>
    <name type="common">Schlegel's Japanese gecko</name>
    <dbReference type="NCBI Taxonomy" id="146911"/>
    <lineage>
        <taxon>Eukaryota</taxon>
        <taxon>Metazoa</taxon>
        <taxon>Chordata</taxon>
        <taxon>Craniata</taxon>
        <taxon>Vertebrata</taxon>
        <taxon>Euteleostomi</taxon>
        <taxon>Lepidosauria</taxon>
        <taxon>Squamata</taxon>
        <taxon>Bifurcata</taxon>
        <taxon>Gekkota</taxon>
        <taxon>Gekkonidae</taxon>
        <taxon>Gekkoninae</taxon>
        <taxon>Gekko</taxon>
    </lineage>
</organism>
<evidence type="ECO:0000313" key="9">
    <source>
        <dbReference type="RefSeq" id="XP_015271999.1"/>
    </source>
</evidence>
<keyword evidence="4 6" id="KW-0479">Metal-binding</keyword>
<evidence type="ECO:0000256" key="2">
    <source>
        <dbReference type="ARBA" id="ARBA00010617"/>
    </source>
</evidence>
<reference evidence="9" key="1">
    <citation type="submission" date="2025-08" db="UniProtKB">
        <authorList>
            <consortium name="RefSeq"/>
        </authorList>
    </citation>
    <scope>IDENTIFICATION</scope>
</reference>
<evidence type="ECO:0000256" key="4">
    <source>
        <dbReference type="ARBA" id="ARBA00022723"/>
    </source>
</evidence>
<keyword evidence="6" id="KW-0503">Monooxygenase</keyword>
<evidence type="ECO:0000256" key="6">
    <source>
        <dbReference type="RuleBase" id="RU000461"/>
    </source>
</evidence>
<dbReference type="RefSeq" id="XP_015271999.1">
    <property type="nucleotide sequence ID" value="XM_015416513.1"/>
</dbReference>
<dbReference type="SUPFAM" id="SSF48264">
    <property type="entry name" value="Cytochrome P450"/>
    <property type="match status" value="1"/>
</dbReference>
<keyword evidence="3 6" id="KW-0349">Heme</keyword>
<feature type="signal peptide" evidence="7">
    <location>
        <begin position="1"/>
        <end position="22"/>
    </location>
</feature>
<accession>A0ABM1KE62</accession>
<dbReference type="Proteomes" id="UP000694871">
    <property type="component" value="Unplaced"/>
</dbReference>
<keyword evidence="7" id="KW-0732">Signal</keyword>
<dbReference type="PRINTS" id="PR00463">
    <property type="entry name" value="EP450I"/>
</dbReference>
<evidence type="ECO:0000256" key="5">
    <source>
        <dbReference type="ARBA" id="ARBA00023004"/>
    </source>
</evidence>
<keyword evidence="6" id="KW-0560">Oxidoreductase</keyword>
<dbReference type="GeneID" id="107114908"/>
<dbReference type="InterPro" id="IPR050182">
    <property type="entry name" value="Cytochrome_P450_fam2"/>
</dbReference>
<keyword evidence="8" id="KW-1185">Reference proteome</keyword>
<feature type="chain" id="PRO_5046176980" evidence="7">
    <location>
        <begin position="23"/>
        <end position="503"/>
    </location>
</feature>
<keyword evidence="5 6" id="KW-0408">Iron</keyword>
<comment type="cofactor">
    <cofactor evidence="1">
        <name>heme</name>
        <dbReference type="ChEBI" id="CHEBI:30413"/>
    </cofactor>
</comment>
<sequence length="503" mass="56461">MLGIQVFLLSFLACLLILHVLKQNWPCSRSYPPGPLWIPVIGGLWKIGFKLSQDSFRKHFVALNVKLAEEYGSVYSLPVGSISSVVVSGSQAVKEILVNNPGRIANRAVTPFENAVMKGNGILFSNGRLWKQQRKLGLAVMRKLGLGKKSMEQQIQEEAGLLVETLACAKGQPVDPSLMIRNSVANVICALTFGYRFSLDEEEYLKLIEAVSVFIHFGGSLFHLLYESFPWVMKLLPGPHKKAHACAKDVLSFARKEIEKHKDQQSLHQPQDFIDYYLLQMEKSKNDPSSTYNEENLAQSIFDLFIAGMDTTTTTLLWGLLLIAKHPDIQAKVHKEIDDVLGSSQPFSYQDWKKLPYTSAVIHEILRAHFILFVGLPRQCVTDVNISGFVIPKGTSITLDVDSVLHDPKYWEAPKEFYPNHFLDKDGHFVERDLFFPFGAGARACLGEQLARTELFVFLTSLMREFTFHLPGGAKEKDKKPVLGFTTAPHSYKICAVPRCSTA</sequence>